<dbReference type="GO" id="GO:0009236">
    <property type="term" value="P:cobalamin biosynthetic process"/>
    <property type="evidence" value="ECO:0007669"/>
    <property type="project" value="UniProtKB-UniRule"/>
</dbReference>
<evidence type="ECO:0000256" key="17">
    <source>
        <dbReference type="ARBA" id="ARBA00048623"/>
    </source>
</evidence>
<evidence type="ECO:0000256" key="4">
    <source>
        <dbReference type="ARBA" id="ARBA00010561"/>
    </source>
</evidence>
<evidence type="ECO:0000256" key="11">
    <source>
        <dbReference type="ARBA" id="ARBA00022842"/>
    </source>
</evidence>
<comment type="similarity">
    <text evidence="4 19">Belongs to the CobS family.</text>
</comment>
<evidence type="ECO:0000256" key="6">
    <source>
        <dbReference type="ARBA" id="ARBA00015850"/>
    </source>
</evidence>
<gene>
    <name evidence="19" type="primary">cobS</name>
    <name evidence="20" type="ORF">HNQ61_005239</name>
</gene>
<evidence type="ECO:0000313" key="20">
    <source>
        <dbReference type="EMBL" id="MBB6073568.1"/>
    </source>
</evidence>
<evidence type="ECO:0000256" key="14">
    <source>
        <dbReference type="ARBA" id="ARBA00025228"/>
    </source>
</evidence>
<dbReference type="Pfam" id="PF02654">
    <property type="entry name" value="CobS"/>
    <property type="match status" value="1"/>
</dbReference>
<dbReference type="GO" id="GO:0005886">
    <property type="term" value="C:plasma membrane"/>
    <property type="evidence" value="ECO:0007669"/>
    <property type="project" value="UniProtKB-SubCell"/>
</dbReference>
<evidence type="ECO:0000256" key="13">
    <source>
        <dbReference type="ARBA" id="ARBA00023136"/>
    </source>
</evidence>
<comment type="catalytic activity">
    <reaction evidence="17 19">
        <text>alpha-ribazole + adenosylcob(III)inamide-GDP = adenosylcob(III)alamin + GMP + H(+)</text>
        <dbReference type="Rhea" id="RHEA:16049"/>
        <dbReference type="ChEBI" id="CHEBI:10329"/>
        <dbReference type="ChEBI" id="CHEBI:15378"/>
        <dbReference type="ChEBI" id="CHEBI:18408"/>
        <dbReference type="ChEBI" id="CHEBI:58115"/>
        <dbReference type="ChEBI" id="CHEBI:60487"/>
        <dbReference type="EC" id="2.7.8.26"/>
    </reaction>
</comment>
<keyword evidence="10 19" id="KW-0812">Transmembrane</keyword>
<dbReference type="RefSeq" id="WP_170034203.1">
    <property type="nucleotide sequence ID" value="NZ_JABDTL010000001.1"/>
</dbReference>
<evidence type="ECO:0000256" key="7">
    <source>
        <dbReference type="ARBA" id="ARBA00022475"/>
    </source>
</evidence>
<comment type="subcellular location">
    <subcellularLocation>
        <location evidence="2 19">Cell membrane</location>
        <topology evidence="2 19">Multi-pass membrane protein</topology>
    </subcellularLocation>
</comment>
<dbReference type="HAMAP" id="MF_00719">
    <property type="entry name" value="CobS"/>
    <property type="match status" value="1"/>
</dbReference>
<comment type="catalytic activity">
    <reaction evidence="18 19">
        <text>alpha-ribazole 5'-phosphate + adenosylcob(III)inamide-GDP = adenosylcob(III)alamin 5'-phosphate + GMP + H(+)</text>
        <dbReference type="Rhea" id="RHEA:23560"/>
        <dbReference type="ChEBI" id="CHEBI:15378"/>
        <dbReference type="ChEBI" id="CHEBI:57918"/>
        <dbReference type="ChEBI" id="CHEBI:58115"/>
        <dbReference type="ChEBI" id="CHEBI:60487"/>
        <dbReference type="ChEBI" id="CHEBI:60493"/>
        <dbReference type="EC" id="2.7.8.26"/>
    </reaction>
</comment>
<dbReference type="InterPro" id="IPR003805">
    <property type="entry name" value="CobS"/>
</dbReference>
<dbReference type="PANTHER" id="PTHR34148">
    <property type="entry name" value="ADENOSYLCOBINAMIDE-GDP RIBAZOLETRANSFERASE"/>
    <property type="match status" value="1"/>
</dbReference>
<evidence type="ECO:0000256" key="2">
    <source>
        <dbReference type="ARBA" id="ARBA00004651"/>
    </source>
</evidence>
<evidence type="ECO:0000256" key="3">
    <source>
        <dbReference type="ARBA" id="ARBA00004663"/>
    </source>
</evidence>
<evidence type="ECO:0000313" key="21">
    <source>
        <dbReference type="Proteomes" id="UP000582837"/>
    </source>
</evidence>
<evidence type="ECO:0000256" key="10">
    <source>
        <dbReference type="ARBA" id="ARBA00022692"/>
    </source>
</evidence>
<dbReference type="GO" id="GO:0051073">
    <property type="term" value="F:adenosylcobinamide-GDP ribazoletransferase activity"/>
    <property type="evidence" value="ECO:0007669"/>
    <property type="project" value="UniProtKB-UniRule"/>
</dbReference>
<evidence type="ECO:0000256" key="15">
    <source>
        <dbReference type="ARBA" id="ARBA00032605"/>
    </source>
</evidence>
<dbReference type="PANTHER" id="PTHR34148:SF1">
    <property type="entry name" value="ADENOSYLCOBINAMIDE-GDP RIBAZOLETRANSFERASE"/>
    <property type="match status" value="1"/>
</dbReference>
<reference evidence="20 21" key="1">
    <citation type="submission" date="2020-08" db="EMBL/GenBank/DDBJ databases">
        <title>Genomic Encyclopedia of Type Strains, Phase IV (KMG-IV): sequencing the most valuable type-strain genomes for metagenomic binning, comparative biology and taxonomic classification.</title>
        <authorList>
            <person name="Goeker M."/>
        </authorList>
    </citation>
    <scope>NUCLEOTIDE SEQUENCE [LARGE SCALE GENOMIC DNA]</scope>
    <source>
        <strain evidence="20 21">DSM 29007</strain>
    </source>
</reference>
<dbReference type="Proteomes" id="UP000582837">
    <property type="component" value="Unassembled WGS sequence"/>
</dbReference>
<dbReference type="EMBL" id="JACHIA010000026">
    <property type="protein sequence ID" value="MBB6073568.1"/>
    <property type="molecule type" value="Genomic_DNA"/>
</dbReference>
<keyword evidence="8 19" id="KW-0169">Cobalamin biosynthesis</keyword>
<protein>
    <recommendedName>
        <fullName evidence="6 19">Adenosylcobinamide-GDP ribazoletransferase</fullName>
        <ecNumber evidence="5 19">2.7.8.26</ecNumber>
    </recommendedName>
    <alternativeName>
        <fullName evidence="16 19">Cobalamin synthase</fullName>
    </alternativeName>
    <alternativeName>
        <fullName evidence="15 19">Cobalamin-5'-phosphate synthase</fullName>
    </alternativeName>
</protein>
<evidence type="ECO:0000256" key="9">
    <source>
        <dbReference type="ARBA" id="ARBA00022679"/>
    </source>
</evidence>
<keyword evidence="13 19" id="KW-0472">Membrane</keyword>
<evidence type="ECO:0000256" key="12">
    <source>
        <dbReference type="ARBA" id="ARBA00022989"/>
    </source>
</evidence>
<evidence type="ECO:0000256" key="5">
    <source>
        <dbReference type="ARBA" id="ARBA00013200"/>
    </source>
</evidence>
<sequence>MEFTEPPHSPLRRLRRAAGLLTLWRPRDAHPPDADELRQATAFYPLVGLVIGLLPAAALLLPLPADARAVLALAAWLLVTGADTLGGWARACDAAFAPAVSTDDDTRRRRTEALGASRLGVMGGTALGLLLLAKVAALAHAPPVAPMVAAALGRWAMVHALRTYAAAPPHDARIPAAGGVPLWSATWVAVAVLSLLTIASPDPVWTAYAITAGAVLALAATAFLVDRFAGVNGPVCGAACEAAELAVLWMFVPWG</sequence>
<keyword evidence="11 19" id="KW-0460">Magnesium</keyword>
<evidence type="ECO:0000256" key="19">
    <source>
        <dbReference type="HAMAP-Rule" id="MF_00719"/>
    </source>
</evidence>
<name>A0A841H6G3_9BACT</name>
<comment type="function">
    <text evidence="14 19">Joins adenosylcobinamide-GDP and alpha-ribazole to generate adenosylcobalamin (Ado-cobalamin). Also synthesizes adenosylcobalamin 5'-phosphate from adenosylcobinamide-GDP and alpha-ribazole 5'-phosphate.</text>
</comment>
<keyword evidence="9 19" id="KW-0808">Transferase</keyword>
<dbReference type="AlphaFoldDB" id="A0A841H6G3"/>
<evidence type="ECO:0000256" key="16">
    <source>
        <dbReference type="ARBA" id="ARBA00032853"/>
    </source>
</evidence>
<dbReference type="GO" id="GO:0008818">
    <property type="term" value="F:cobalamin 5'-phosphate synthase activity"/>
    <property type="evidence" value="ECO:0007669"/>
    <property type="project" value="UniProtKB-UniRule"/>
</dbReference>
<keyword evidence="12 19" id="KW-1133">Transmembrane helix</keyword>
<dbReference type="EC" id="2.7.8.26" evidence="5 19"/>
<comment type="cofactor">
    <cofactor evidence="1 19">
        <name>Mg(2+)</name>
        <dbReference type="ChEBI" id="CHEBI:18420"/>
    </cofactor>
</comment>
<feature type="transmembrane region" description="Helical" evidence="19">
    <location>
        <begin position="205"/>
        <end position="225"/>
    </location>
</feature>
<keyword evidence="7 19" id="KW-1003">Cell membrane</keyword>
<proteinExistence type="inferred from homology"/>
<keyword evidence="21" id="KW-1185">Reference proteome</keyword>
<feature type="transmembrane region" description="Helical" evidence="19">
    <location>
        <begin position="116"/>
        <end position="138"/>
    </location>
</feature>
<comment type="pathway">
    <text evidence="3 19">Cofactor biosynthesis; adenosylcobalamin biosynthesis; adenosylcobalamin from cob(II)yrinate a,c-diamide: step 7/7.</text>
</comment>
<accession>A0A841H6G3</accession>
<dbReference type="UniPathway" id="UPA00148">
    <property type="reaction ID" value="UER00238"/>
</dbReference>
<organism evidence="20 21">
    <name type="scientific">Longimicrobium terrae</name>
    <dbReference type="NCBI Taxonomy" id="1639882"/>
    <lineage>
        <taxon>Bacteria</taxon>
        <taxon>Pseudomonadati</taxon>
        <taxon>Gemmatimonadota</taxon>
        <taxon>Longimicrobiia</taxon>
        <taxon>Longimicrobiales</taxon>
        <taxon>Longimicrobiaceae</taxon>
        <taxon>Longimicrobium</taxon>
    </lineage>
</organism>
<evidence type="ECO:0000256" key="18">
    <source>
        <dbReference type="ARBA" id="ARBA00049504"/>
    </source>
</evidence>
<evidence type="ECO:0000256" key="1">
    <source>
        <dbReference type="ARBA" id="ARBA00001946"/>
    </source>
</evidence>
<comment type="caution">
    <text evidence="20">The sequence shown here is derived from an EMBL/GenBank/DDBJ whole genome shotgun (WGS) entry which is preliminary data.</text>
</comment>
<feature type="transmembrane region" description="Helical" evidence="19">
    <location>
        <begin position="42"/>
        <end position="63"/>
    </location>
</feature>
<feature type="transmembrane region" description="Helical" evidence="19">
    <location>
        <begin position="176"/>
        <end position="199"/>
    </location>
</feature>
<evidence type="ECO:0000256" key="8">
    <source>
        <dbReference type="ARBA" id="ARBA00022573"/>
    </source>
</evidence>